<dbReference type="EMBL" id="BKCF01000001">
    <property type="protein sequence ID" value="GEQ84833.1"/>
    <property type="molecule type" value="Genomic_DNA"/>
</dbReference>
<comment type="caution">
    <text evidence="1">The sequence shown here is derived from an EMBL/GenBank/DDBJ whole genome shotgun (WGS) entry which is preliminary data.</text>
</comment>
<proteinExistence type="predicted"/>
<sequence length="82" mass="9309">MIILTIIETSISRKIKIGINIERLSAFDNTSDEKSNSLNTTQNTVILNTIDPKYKNPSWSCIFGIFNAIISKRTHKKRVNKA</sequence>
<evidence type="ECO:0000313" key="2">
    <source>
        <dbReference type="Proteomes" id="UP000326994"/>
    </source>
</evidence>
<dbReference type="Proteomes" id="UP000326994">
    <property type="component" value="Unassembled WGS sequence"/>
</dbReference>
<reference evidence="1 2" key="1">
    <citation type="submission" date="2019-08" db="EMBL/GenBank/DDBJ databases">
        <title>Ulvibacter marinistellae sp. nov., isolated from a starfish, Patiria pectinifera.</title>
        <authorList>
            <person name="Kawano K."/>
            <person name="Ushijima N."/>
            <person name="Kihara M."/>
            <person name="Itoh H."/>
        </authorList>
    </citation>
    <scope>NUCLEOTIDE SEQUENCE [LARGE SCALE GENOMIC DNA]</scope>
    <source>
        <strain evidence="1 2">KK4</strain>
    </source>
</reference>
<dbReference type="AlphaFoldDB" id="A0A5J4FTF2"/>
<keyword evidence="2" id="KW-1185">Reference proteome</keyword>
<gene>
    <name evidence="1" type="ORF">ULMS_03410</name>
</gene>
<protein>
    <submittedName>
        <fullName evidence="1">Uncharacterized protein</fullName>
    </submittedName>
</protein>
<name>A0A5J4FTF2_9FLAO</name>
<organism evidence="1 2">
    <name type="scientific">Patiriisocius marinistellae</name>
    <dbReference type="NCBI Taxonomy" id="2494560"/>
    <lineage>
        <taxon>Bacteria</taxon>
        <taxon>Pseudomonadati</taxon>
        <taxon>Bacteroidota</taxon>
        <taxon>Flavobacteriia</taxon>
        <taxon>Flavobacteriales</taxon>
        <taxon>Flavobacteriaceae</taxon>
        <taxon>Patiriisocius</taxon>
    </lineage>
</organism>
<accession>A0A5J4FTF2</accession>
<evidence type="ECO:0000313" key="1">
    <source>
        <dbReference type="EMBL" id="GEQ84833.1"/>
    </source>
</evidence>